<evidence type="ECO:0000256" key="6">
    <source>
        <dbReference type="SAM" id="Phobius"/>
    </source>
</evidence>
<feature type="domain" description="RING-type" evidence="7">
    <location>
        <begin position="37"/>
        <end position="84"/>
    </location>
</feature>
<dbReference type="PANTHER" id="PTHR22791">
    <property type="entry name" value="RING-TYPE DOMAIN-CONTAINING PROTEIN"/>
    <property type="match status" value="1"/>
</dbReference>
<evidence type="ECO:0000256" key="2">
    <source>
        <dbReference type="ARBA" id="ARBA00022771"/>
    </source>
</evidence>
<dbReference type="Proteomes" id="UP000694546">
    <property type="component" value="Chromosome 11"/>
</dbReference>
<dbReference type="GO" id="GO:0008270">
    <property type="term" value="F:zinc ion binding"/>
    <property type="evidence" value="ECO:0007669"/>
    <property type="project" value="UniProtKB-KW"/>
</dbReference>
<keyword evidence="6" id="KW-1133">Transmembrane helix</keyword>
<organism evidence="8 9">
    <name type="scientific">Gadus morhua</name>
    <name type="common">Atlantic cod</name>
    <dbReference type="NCBI Taxonomy" id="8049"/>
    <lineage>
        <taxon>Eukaryota</taxon>
        <taxon>Metazoa</taxon>
        <taxon>Chordata</taxon>
        <taxon>Craniata</taxon>
        <taxon>Vertebrata</taxon>
        <taxon>Euteleostomi</taxon>
        <taxon>Actinopterygii</taxon>
        <taxon>Neopterygii</taxon>
        <taxon>Teleostei</taxon>
        <taxon>Neoteleostei</taxon>
        <taxon>Acanthomorphata</taxon>
        <taxon>Zeiogadaria</taxon>
        <taxon>Gadariae</taxon>
        <taxon>Gadiformes</taxon>
        <taxon>Gadoidei</taxon>
        <taxon>Gadidae</taxon>
        <taxon>Gadus</taxon>
    </lineage>
</organism>
<dbReference type="PROSITE" id="PS50089">
    <property type="entry name" value="ZF_RING_2"/>
    <property type="match status" value="1"/>
</dbReference>
<dbReference type="AlphaFoldDB" id="A0A8C5C358"/>
<feature type="transmembrane region" description="Helical" evidence="6">
    <location>
        <begin position="194"/>
        <end position="220"/>
    </location>
</feature>
<dbReference type="Pfam" id="PF13445">
    <property type="entry name" value="zf-RING_UBOX"/>
    <property type="match status" value="1"/>
</dbReference>
<name>A0A8C5C358_GADMO</name>
<dbReference type="Gene3D" id="3.30.40.10">
    <property type="entry name" value="Zinc/RING finger domain, C3HC4 (zinc finger)"/>
    <property type="match status" value="1"/>
</dbReference>
<dbReference type="Ensembl" id="ENSGMOT00000066853.1">
    <property type="protein sequence ID" value="ENSGMOP00000056675.1"/>
    <property type="gene ID" value="ENSGMOG00000027546.1"/>
</dbReference>
<evidence type="ECO:0000313" key="8">
    <source>
        <dbReference type="Ensembl" id="ENSGMOP00000056675.1"/>
    </source>
</evidence>
<dbReference type="SUPFAM" id="SSF57850">
    <property type="entry name" value="RING/U-box"/>
    <property type="match status" value="1"/>
</dbReference>
<dbReference type="PANTHER" id="PTHR22791:SF9">
    <property type="entry name" value="RING FINGER PROTEIN 183"/>
    <property type="match status" value="1"/>
</dbReference>
<dbReference type="InterPro" id="IPR013083">
    <property type="entry name" value="Znf_RING/FYVE/PHD"/>
</dbReference>
<reference evidence="8" key="2">
    <citation type="submission" date="2025-09" db="UniProtKB">
        <authorList>
            <consortium name="Ensembl"/>
        </authorList>
    </citation>
    <scope>IDENTIFICATION</scope>
</reference>
<evidence type="ECO:0000259" key="7">
    <source>
        <dbReference type="PROSITE" id="PS50089"/>
    </source>
</evidence>
<evidence type="ECO:0000256" key="1">
    <source>
        <dbReference type="ARBA" id="ARBA00022723"/>
    </source>
</evidence>
<keyword evidence="2 4" id="KW-0863">Zinc-finger</keyword>
<dbReference type="InterPro" id="IPR051435">
    <property type="entry name" value="RING_finger_E3_ubiq-ligases"/>
</dbReference>
<keyword evidence="6" id="KW-0812">Transmembrane</keyword>
<accession>A0A8C5C358</accession>
<keyword evidence="1" id="KW-0479">Metal-binding</keyword>
<dbReference type="InterPro" id="IPR001841">
    <property type="entry name" value="Znf_RING"/>
</dbReference>
<feature type="region of interest" description="Disordered" evidence="5">
    <location>
        <begin position="226"/>
        <end position="248"/>
    </location>
</feature>
<dbReference type="SMART" id="SM00184">
    <property type="entry name" value="RING"/>
    <property type="match status" value="1"/>
</dbReference>
<dbReference type="InterPro" id="IPR027370">
    <property type="entry name" value="Znf-RING_euk"/>
</dbReference>
<dbReference type="GeneTree" id="ENSGT00940000166999"/>
<keyword evidence="9" id="KW-1185">Reference proteome</keyword>
<evidence type="ECO:0000256" key="3">
    <source>
        <dbReference type="ARBA" id="ARBA00022833"/>
    </source>
</evidence>
<feature type="region of interest" description="Disordered" evidence="5">
    <location>
        <begin position="1"/>
        <end position="29"/>
    </location>
</feature>
<dbReference type="InterPro" id="IPR017907">
    <property type="entry name" value="Znf_RING_CS"/>
</dbReference>
<protein>
    <submittedName>
        <fullName evidence="8">Ring finger protein 183</fullName>
    </submittedName>
</protein>
<evidence type="ECO:0000256" key="5">
    <source>
        <dbReference type="SAM" id="MobiDB-lite"/>
    </source>
</evidence>
<evidence type="ECO:0000313" key="9">
    <source>
        <dbReference type="Proteomes" id="UP000694546"/>
    </source>
</evidence>
<dbReference type="PROSITE" id="PS00518">
    <property type="entry name" value="ZF_RING_1"/>
    <property type="match status" value="1"/>
</dbReference>
<keyword evidence="3" id="KW-0862">Zinc</keyword>
<keyword evidence="6" id="KW-0472">Membrane</keyword>
<sequence length="248" mass="26859">MTEKAAAQQERREPAAQQERREPPARHDDGDVADTECVVCFCSYDNVFKTPKLLACGHTFCLECLARINVSSEVLTSLTCPVCRETTRLPHGSDLPQLGNNLDVFRRLPPNMQKALSVRFKRSKGKLFLRKAAGPSVTLPRKKRPDGEASSARGPPPSLFELEGATPAATMIDVGQPPSRVRSRLRQMFRSDRCYNAVMASIVTVTVALMLLGVLAFVIVPSIVGRPDTAPSQNQTGTTAAGGPGPGF</sequence>
<dbReference type="GO" id="GO:0016567">
    <property type="term" value="P:protein ubiquitination"/>
    <property type="evidence" value="ECO:0007669"/>
    <property type="project" value="TreeGrafter"/>
</dbReference>
<proteinExistence type="predicted"/>
<reference evidence="8" key="1">
    <citation type="submission" date="2025-08" db="UniProtKB">
        <authorList>
            <consortium name="Ensembl"/>
        </authorList>
    </citation>
    <scope>IDENTIFICATION</scope>
</reference>
<feature type="region of interest" description="Disordered" evidence="5">
    <location>
        <begin position="137"/>
        <end position="160"/>
    </location>
</feature>
<evidence type="ECO:0000256" key="4">
    <source>
        <dbReference type="PROSITE-ProRule" id="PRU00175"/>
    </source>
</evidence>
<dbReference type="OMA" id="TIGLITC"/>
<dbReference type="GO" id="GO:0061630">
    <property type="term" value="F:ubiquitin protein ligase activity"/>
    <property type="evidence" value="ECO:0007669"/>
    <property type="project" value="TreeGrafter"/>
</dbReference>